<dbReference type="SUPFAM" id="SSF51182">
    <property type="entry name" value="RmlC-like cupins"/>
    <property type="match status" value="1"/>
</dbReference>
<comment type="similarity">
    <text evidence="2">Belongs to the archaeal-type GPI family.</text>
</comment>
<dbReference type="OrthoDB" id="5592106at2"/>
<accession>A0A0R1TYI5</accession>
<sequence length="178" mass="19483">MDTRLNTDGDLVGDVTTGETHKGALRDLMLAPESFRDGEQDDIAYWVESDHNGVEQGQSGGLFFGVSHLHAGTVGDEFIFTRGHYHEARDTGEYYWGLAGDGLLLLHFDDGNEKLLPIGPGIVRYIPGNVAHRLINIGDDTLSVGAVWQAVSGHDYRGALVFKSHVMKTGEGYRVINK</sequence>
<reference evidence="8 9" key="1">
    <citation type="journal article" date="2015" name="Genome Announc.">
        <title>Expanding the biotechnology potential of lactobacilli through comparative genomics of 213 strains and associated genera.</title>
        <authorList>
            <person name="Sun Z."/>
            <person name="Harris H.M."/>
            <person name="McCann A."/>
            <person name="Guo C."/>
            <person name="Argimon S."/>
            <person name="Zhang W."/>
            <person name="Yang X."/>
            <person name="Jeffery I.B."/>
            <person name="Cooney J.C."/>
            <person name="Kagawa T.F."/>
            <person name="Liu W."/>
            <person name="Song Y."/>
            <person name="Salvetti E."/>
            <person name="Wrobel A."/>
            <person name="Rasinkangas P."/>
            <person name="Parkhill J."/>
            <person name="Rea M.C."/>
            <person name="O'Sullivan O."/>
            <person name="Ritari J."/>
            <person name="Douillard F.P."/>
            <person name="Paul Ross R."/>
            <person name="Yang R."/>
            <person name="Briner A.E."/>
            <person name="Felis G.E."/>
            <person name="de Vos W.M."/>
            <person name="Barrangou R."/>
            <person name="Klaenhammer T.R."/>
            <person name="Caufield P.W."/>
            <person name="Cui Y."/>
            <person name="Zhang H."/>
            <person name="O'Toole P.W."/>
        </authorList>
    </citation>
    <scope>NUCLEOTIDE SEQUENCE [LARGE SCALE GENOMIC DNA]</scope>
    <source>
        <strain evidence="8 9">DSM 15945</strain>
    </source>
</reference>
<dbReference type="GO" id="GO:0005737">
    <property type="term" value="C:cytoplasm"/>
    <property type="evidence" value="ECO:0007669"/>
    <property type="project" value="InterPro"/>
</dbReference>
<dbReference type="Proteomes" id="UP000051922">
    <property type="component" value="Unassembled WGS sequence"/>
</dbReference>
<gene>
    <name evidence="8" type="ORF">FC50_GL001197</name>
</gene>
<evidence type="ECO:0000256" key="6">
    <source>
        <dbReference type="ARBA" id="ARBA00029321"/>
    </source>
</evidence>
<organism evidence="8 9">
    <name type="scientific">Lacticaseibacillus pantheris DSM 15945 = JCM 12539 = NBRC 106106</name>
    <dbReference type="NCBI Taxonomy" id="1423783"/>
    <lineage>
        <taxon>Bacteria</taxon>
        <taxon>Bacillati</taxon>
        <taxon>Bacillota</taxon>
        <taxon>Bacilli</taxon>
        <taxon>Lactobacillales</taxon>
        <taxon>Lactobacillaceae</taxon>
        <taxon>Lacticaseibacillus</taxon>
    </lineage>
</organism>
<dbReference type="InterPro" id="IPR014710">
    <property type="entry name" value="RmlC-like_jellyroll"/>
</dbReference>
<dbReference type="UniPathway" id="UPA00109">
    <property type="reaction ID" value="UER00181"/>
</dbReference>
<keyword evidence="4" id="KW-0312">Gluconeogenesis</keyword>
<dbReference type="RefSeq" id="WP_054649095.1">
    <property type="nucleotide sequence ID" value="NZ_AZFJ01000049.1"/>
</dbReference>
<protein>
    <recommendedName>
        <fullName evidence="3">glucose-6-phosphate isomerase</fullName>
        <ecNumber evidence="3">5.3.1.9</ecNumber>
    </recommendedName>
</protein>
<comment type="catalytic activity">
    <reaction evidence="6">
        <text>alpha-D-glucose 6-phosphate = beta-D-fructose 6-phosphate</text>
        <dbReference type="Rhea" id="RHEA:11816"/>
        <dbReference type="ChEBI" id="CHEBI:57634"/>
        <dbReference type="ChEBI" id="CHEBI:58225"/>
        <dbReference type="EC" id="5.3.1.9"/>
    </reaction>
</comment>
<dbReference type="EMBL" id="AZFJ01000049">
    <property type="protein sequence ID" value="KRL85806.1"/>
    <property type="molecule type" value="Genomic_DNA"/>
</dbReference>
<keyword evidence="9" id="KW-1185">Reference proteome</keyword>
<dbReference type="Gene3D" id="2.60.120.10">
    <property type="entry name" value="Jelly Rolls"/>
    <property type="match status" value="1"/>
</dbReference>
<evidence type="ECO:0000256" key="3">
    <source>
        <dbReference type="ARBA" id="ARBA00011952"/>
    </source>
</evidence>
<evidence type="ECO:0000259" key="7">
    <source>
        <dbReference type="Pfam" id="PF06560"/>
    </source>
</evidence>
<evidence type="ECO:0000256" key="4">
    <source>
        <dbReference type="ARBA" id="ARBA00022432"/>
    </source>
</evidence>
<evidence type="ECO:0000256" key="1">
    <source>
        <dbReference type="ARBA" id="ARBA00004926"/>
    </source>
</evidence>
<dbReference type="GO" id="GO:0006096">
    <property type="term" value="P:glycolytic process"/>
    <property type="evidence" value="ECO:0007669"/>
    <property type="project" value="UniProtKB-UniPathway"/>
</dbReference>
<evidence type="ECO:0000256" key="5">
    <source>
        <dbReference type="ARBA" id="ARBA00023152"/>
    </source>
</evidence>
<dbReference type="InterPro" id="IPR010551">
    <property type="entry name" value="G6P_isomerase_prok"/>
</dbReference>
<proteinExistence type="inferred from homology"/>
<evidence type="ECO:0000313" key="9">
    <source>
        <dbReference type="Proteomes" id="UP000051922"/>
    </source>
</evidence>
<dbReference type="EC" id="5.3.1.9" evidence="3"/>
<comment type="caution">
    <text evidence="8">The sequence shown here is derived from an EMBL/GenBank/DDBJ whole genome shotgun (WGS) entry which is preliminary data.</text>
</comment>
<dbReference type="GO" id="GO:0004347">
    <property type="term" value="F:glucose-6-phosphate isomerase activity"/>
    <property type="evidence" value="ECO:0007669"/>
    <property type="project" value="UniProtKB-EC"/>
</dbReference>
<dbReference type="PATRIC" id="fig|1423783.4.peg.1239"/>
<keyword evidence="5" id="KW-0324">Glycolysis</keyword>
<feature type="domain" description="Glucose-6-phosphate isomerase prokaryote" evidence="7">
    <location>
        <begin position="29"/>
        <end position="157"/>
    </location>
</feature>
<dbReference type="InterPro" id="IPR011051">
    <property type="entry name" value="RmlC_Cupin_sf"/>
</dbReference>
<dbReference type="STRING" id="1423783.FC50_GL001197"/>
<dbReference type="GO" id="GO:0006094">
    <property type="term" value="P:gluconeogenesis"/>
    <property type="evidence" value="ECO:0007669"/>
    <property type="project" value="UniProtKB-KW"/>
</dbReference>
<comment type="pathway">
    <text evidence="1">Carbohydrate degradation; glycolysis; D-glyceraldehyde 3-phosphate and glycerone phosphate from D-glucose: step 2/4.</text>
</comment>
<name>A0A0R1TYI5_9LACO</name>
<dbReference type="AlphaFoldDB" id="A0A0R1TYI5"/>
<evidence type="ECO:0000256" key="2">
    <source>
        <dbReference type="ARBA" id="ARBA00006542"/>
    </source>
</evidence>
<dbReference type="Pfam" id="PF06560">
    <property type="entry name" value="GPI"/>
    <property type="match status" value="1"/>
</dbReference>
<evidence type="ECO:0000313" key="8">
    <source>
        <dbReference type="EMBL" id="KRL85806.1"/>
    </source>
</evidence>